<evidence type="ECO:0000256" key="4">
    <source>
        <dbReference type="PIRSR" id="PIRSR006806-1"/>
    </source>
</evidence>
<dbReference type="SUPFAM" id="SSF100950">
    <property type="entry name" value="NagB/RpiA/CoA transferase-like"/>
    <property type="match status" value="1"/>
</dbReference>
<gene>
    <name evidence="6" type="ORF">F9U64_15995</name>
</gene>
<comment type="cofactor">
    <cofactor evidence="5">
        <name>Mg(2+)</name>
        <dbReference type="ChEBI" id="CHEBI:18420"/>
    </cofactor>
</comment>
<dbReference type="InterPro" id="IPR024185">
    <property type="entry name" value="FTHF_cligase-like_sf"/>
</dbReference>
<dbReference type="Proteomes" id="UP000480246">
    <property type="component" value="Unassembled WGS sequence"/>
</dbReference>
<dbReference type="GO" id="GO:0046872">
    <property type="term" value="F:metal ion binding"/>
    <property type="evidence" value="ECO:0007669"/>
    <property type="project" value="UniProtKB-KW"/>
</dbReference>
<keyword evidence="6" id="KW-0436">Ligase</keyword>
<dbReference type="OrthoDB" id="9801938at2"/>
<evidence type="ECO:0000256" key="2">
    <source>
        <dbReference type="ARBA" id="ARBA00022741"/>
    </source>
</evidence>
<evidence type="ECO:0000313" key="6">
    <source>
        <dbReference type="EMBL" id="KAB8128435.1"/>
    </source>
</evidence>
<organism evidence="6 7">
    <name type="scientific">Gracilibacillus oryzae</name>
    <dbReference type="NCBI Taxonomy" id="1672701"/>
    <lineage>
        <taxon>Bacteria</taxon>
        <taxon>Bacillati</taxon>
        <taxon>Bacillota</taxon>
        <taxon>Bacilli</taxon>
        <taxon>Bacillales</taxon>
        <taxon>Bacillaceae</taxon>
        <taxon>Gracilibacillus</taxon>
    </lineage>
</organism>
<reference evidence="6 7" key="1">
    <citation type="submission" date="2019-10" db="EMBL/GenBank/DDBJ databases">
        <title>Gracilibacillus sp. nov. isolated from rice seeds.</title>
        <authorList>
            <person name="He S."/>
        </authorList>
    </citation>
    <scope>NUCLEOTIDE SEQUENCE [LARGE SCALE GENOMIC DNA]</scope>
    <source>
        <strain evidence="6 7">TD8</strain>
    </source>
</reference>
<feature type="binding site" evidence="4">
    <location>
        <begin position="4"/>
        <end position="8"/>
    </location>
    <ligand>
        <name>ATP</name>
        <dbReference type="ChEBI" id="CHEBI:30616"/>
    </ligand>
</feature>
<evidence type="ECO:0000313" key="7">
    <source>
        <dbReference type="Proteomes" id="UP000480246"/>
    </source>
</evidence>
<dbReference type="InterPro" id="IPR002698">
    <property type="entry name" value="FTHF_cligase"/>
</dbReference>
<comment type="similarity">
    <text evidence="1 5">Belongs to the 5-formyltetrahydrofolate cyclo-ligase family.</text>
</comment>
<keyword evidence="2 4" id="KW-0547">Nucleotide-binding</keyword>
<evidence type="ECO:0000256" key="5">
    <source>
        <dbReference type="RuleBase" id="RU361279"/>
    </source>
</evidence>
<accession>A0A7C8GS62</accession>
<dbReference type="Gene3D" id="3.40.50.10420">
    <property type="entry name" value="NagB/RpiA/CoA transferase-like"/>
    <property type="match status" value="1"/>
</dbReference>
<proteinExistence type="inferred from homology"/>
<dbReference type="GO" id="GO:0030272">
    <property type="term" value="F:5-formyltetrahydrofolate cyclo-ligase activity"/>
    <property type="evidence" value="ECO:0007669"/>
    <property type="project" value="UniProtKB-EC"/>
</dbReference>
<dbReference type="RefSeq" id="WP_153405850.1">
    <property type="nucleotide sequence ID" value="NZ_ML762438.1"/>
</dbReference>
<dbReference type="PANTHER" id="PTHR23407">
    <property type="entry name" value="ATPASE INHIBITOR/5-FORMYLTETRAHYDROFOLATE CYCLO-LIGASE"/>
    <property type="match status" value="1"/>
</dbReference>
<dbReference type="GO" id="GO:0005524">
    <property type="term" value="F:ATP binding"/>
    <property type="evidence" value="ECO:0007669"/>
    <property type="project" value="UniProtKB-KW"/>
</dbReference>
<dbReference type="Pfam" id="PF01812">
    <property type="entry name" value="5-FTHF_cyc-lig"/>
    <property type="match status" value="1"/>
</dbReference>
<evidence type="ECO:0000256" key="1">
    <source>
        <dbReference type="ARBA" id="ARBA00010638"/>
    </source>
</evidence>
<dbReference type="NCBIfam" id="TIGR02727">
    <property type="entry name" value="MTHFS_bact"/>
    <property type="match status" value="1"/>
</dbReference>
<evidence type="ECO:0000256" key="3">
    <source>
        <dbReference type="ARBA" id="ARBA00022840"/>
    </source>
</evidence>
<dbReference type="GO" id="GO:0035999">
    <property type="term" value="P:tetrahydrofolate interconversion"/>
    <property type="evidence" value="ECO:0007669"/>
    <property type="project" value="TreeGrafter"/>
</dbReference>
<dbReference type="InterPro" id="IPR037171">
    <property type="entry name" value="NagB/RpiA_transferase-like"/>
</dbReference>
<comment type="catalytic activity">
    <reaction evidence="5">
        <text>(6S)-5-formyl-5,6,7,8-tetrahydrofolate + ATP = (6R)-5,10-methenyltetrahydrofolate + ADP + phosphate</text>
        <dbReference type="Rhea" id="RHEA:10488"/>
        <dbReference type="ChEBI" id="CHEBI:30616"/>
        <dbReference type="ChEBI" id="CHEBI:43474"/>
        <dbReference type="ChEBI" id="CHEBI:57455"/>
        <dbReference type="ChEBI" id="CHEBI:57457"/>
        <dbReference type="ChEBI" id="CHEBI:456216"/>
        <dbReference type="EC" id="6.3.3.2"/>
    </reaction>
</comment>
<keyword evidence="5" id="KW-0460">Magnesium</keyword>
<comment type="caution">
    <text evidence="6">The sequence shown here is derived from an EMBL/GenBank/DDBJ whole genome shotgun (WGS) entry which is preliminary data.</text>
</comment>
<dbReference type="EMBL" id="WEID01000082">
    <property type="protein sequence ID" value="KAB8128435.1"/>
    <property type="molecule type" value="Genomic_DNA"/>
</dbReference>
<feature type="binding site" evidence="4">
    <location>
        <position position="53"/>
    </location>
    <ligand>
        <name>substrate</name>
    </ligand>
</feature>
<feature type="binding site" evidence="4">
    <location>
        <begin position="132"/>
        <end position="140"/>
    </location>
    <ligand>
        <name>ATP</name>
        <dbReference type="ChEBI" id="CHEBI:30616"/>
    </ligand>
</feature>
<keyword evidence="7" id="KW-1185">Reference proteome</keyword>
<protein>
    <recommendedName>
        <fullName evidence="5">5-formyltetrahydrofolate cyclo-ligase</fullName>
        <ecNumber evidence="5">6.3.3.2</ecNumber>
    </recommendedName>
</protein>
<dbReference type="EC" id="6.3.3.2" evidence="5"/>
<dbReference type="PIRSF" id="PIRSF006806">
    <property type="entry name" value="FTHF_cligase"/>
    <property type="match status" value="1"/>
</dbReference>
<keyword evidence="5" id="KW-0479">Metal-binding</keyword>
<sequence length="195" mass="22732">MNDKKLIREKMKNLIVDRKNKTEIEQKIKQNLLNTEQWLYAETIALTLSRETEWNTTTIIQAAWEQGKTIVLPKCDPLTFQMSFHHCNSFAQLENVYLDLYEPDPVKCSKLKKEKIDLMIVPGLAFDLEGNRIGYGGGYYDRYLENYDGIKFAIAADFQIIEKIKKESHDIGLDYIITESSVIDCSIHKKKTFRE</sequence>
<name>A0A7C8GS62_9BACI</name>
<dbReference type="AlphaFoldDB" id="A0A7C8GS62"/>
<dbReference type="GO" id="GO:0009396">
    <property type="term" value="P:folic acid-containing compound biosynthetic process"/>
    <property type="evidence" value="ECO:0007669"/>
    <property type="project" value="TreeGrafter"/>
</dbReference>
<keyword evidence="3 4" id="KW-0067">ATP-binding</keyword>
<feature type="binding site" evidence="4">
    <location>
        <position position="48"/>
    </location>
    <ligand>
        <name>substrate</name>
    </ligand>
</feature>
<dbReference type="PANTHER" id="PTHR23407:SF1">
    <property type="entry name" value="5-FORMYLTETRAHYDROFOLATE CYCLO-LIGASE"/>
    <property type="match status" value="1"/>
</dbReference>